<dbReference type="Gene3D" id="3.40.50.720">
    <property type="entry name" value="NAD(P)-binding Rossmann-like Domain"/>
    <property type="match status" value="1"/>
</dbReference>
<sequence>MALRIGIVGAGSIGCYIGAALQMGGAEVCLLGRPRMADELAEHGLHISDLRGLKYSVDAQKVRFYTELSALPEQDVVIVTVKSGDTAAVAEQMAPVMGRNTTIISLQNGVANAAILRQAMPNSKVLAGMIAFNVLQMGKGCFHAGTDGAVMVEAAAEVTELGAALAVSGTPFEAQTDMRSVLWSKLLLNLNNPINALSGLPLKAELSQRAYRRCLGLLQREALAAITAAEIPLQRLTAVPASVLPFILALPDFLFTRLAQPMLAIDPMARSSMWEDLERGRKTEVEWLNGEVLSLALNHGLTAPANARLKALIHSAEEGGRRDFSGPELWALISQA</sequence>
<dbReference type="InterPro" id="IPR050838">
    <property type="entry name" value="Ketopantoate_reductase"/>
</dbReference>
<evidence type="ECO:0000256" key="9">
    <source>
        <dbReference type="ARBA" id="ARBA00048793"/>
    </source>
</evidence>
<dbReference type="SUPFAM" id="SSF48179">
    <property type="entry name" value="6-phosphogluconate dehydrogenase C-terminal domain-like"/>
    <property type="match status" value="1"/>
</dbReference>
<proteinExistence type="inferred from homology"/>
<evidence type="ECO:0000256" key="8">
    <source>
        <dbReference type="ARBA" id="ARBA00032024"/>
    </source>
</evidence>
<dbReference type="PANTHER" id="PTHR43765:SF2">
    <property type="entry name" value="2-DEHYDROPANTOATE 2-REDUCTASE"/>
    <property type="match status" value="1"/>
</dbReference>
<protein>
    <recommendedName>
        <fullName evidence="4 10">2-dehydropantoate 2-reductase</fullName>
        <ecNumber evidence="3 10">1.1.1.169</ecNumber>
    </recommendedName>
    <alternativeName>
        <fullName evidence="8 10">Ketopantoate reductase</fullName>
    </alternativeName>
</protein>
<evidence type="ECO:0000256" key="4">
    <source>
        <dbReference type="ARBA" id="ARBA00019465"/>
    </source>
</evidence>
<feature type="domain" description="Ketopantoate reductase N-terminal" evidence="11">
    <location>
        <begin position="5"/>
        <end position="154"/>
    </location>
</feature>
<dbReference type="Pfam" id="PF02558">
    <property type="entry name" value="ApbA"/>
    <property type="match status" value="1"/>
</dbReference>
<comment type="pathway">
    <text evidence="1 10">Cofactor biosynthesis; (R)-pantothenate biosynthesis; (R)-pantoate from 3-methyl-2-oxobutanoate: step 2/2.</text>
</comment>
<dbReference type="Gene3D" id="1.10.1040.10">
    <property type="entry name" value="N-(1-d-carboxylethyl)-l-norvaline Dehydrogenase, domain 2"/>
    <property type="match status" value="1"/>
</dbReference>
<dbReference type="GO" id="GO:0050661">
    <property type="term" value="F:NADP binding"/>
    <property type="evidence" value="ECO:0007669"/>
    <property type="project" value="TreeGrafter"/>
</dbReference>
<evidence type="ECO:0000259" key="12">
    <source>
        <dbReference type="Pfam" id="PF08546"/>
    </source>
</evidence>
<dbReference type="GO" id="GO:0008677">
    <property type="term" value="F:2-dehydropantoate 2-reductase activity"/>
    <property type="evidence" value="ECO:0007669"/>
    <property type="project" value="UniProtKB-EC"/>
</dbReference>
<dbReference type="InterPro" id="IPR013752">
    <property type="entry name" value="KPA_reductase"/>
</dbReference>
<accession>A0A127M7U0</accession>
<dbReference type="RefSeq" id="WP_062384011.1">
    <property type="nucleotide sequence ID" value="NZ_CP014544.1"/>
</dbReference>
<dbReference type="NCBIfam" id="TIGR00745">
    <property type="entry name" value="apbA_panE"/>
    <property type="match status" value="1"/>
</dbReference>
<feature type="domain" description="Ketopantoate reductase C-terminal" evidence="12">
    <location>
        <begin position="177"/>
        <end position="315"/>
    </location>
</feature>
<comment type="function">
    <text evidence="10">Catalyzes the NADPH-dependent reduction of ketopantoate into pantoic acid.</text>
</comment>
<evidence type="ECO:0000256" key="6">
    <source>
        <dbReference type="ARBA" id="ARBA00022857"/>
    </source>
</evidence>
<dbReference type="InterPro" id="IPR008927">
    <property type="entry name" value="6-PGluconate_DH-like_C_sf"/>
</dbReference>
<dbReference type="InterPro" id="IPR013332">
    <property type="entry name" value="KPR_N"/>
</dbReference>
<dbReference type="GO" id="GO:0005737">
    <property type="term" value="C:cytoplasm"/>
    <property type="evidence" value="ECO:0007669"/>
    <property type="project" value="TreeGrafter"/>
</dbReference>
<comment type="catalytic activity">
    <reaction evidence="9 10">
        <text>(R)-pantoate + NADP(+) = 2-dehydropantoate + NADPH + H(+)</text>
        <dbReference type="Rhea" id="RHEA:16233"/>
        <dbReference type="ChEBI" id="CHEBI:11561"/>
        <dbReference type="ChEBI" id="CHEBI:15378"/>
        <dbReference type="ChEBI" id="CHEBI:15980"/>
        <dbReference type="ChEBI" id="CHEBI:57783"/>
        <dbReference type="ChEBI" id="CHEBI:58349"/>
        <dbReference type="EC" id="1.1.1.169"/>
    </reaction>
</comment>
<evidence type="ECO:0000256" key="10">
    <source>
        <dbReference type="RuleBase" id="RU362068"/>
    </source>
</evidence>
<dbReference type="PROSITE" id="PS51257">
    <property type="entry name" value="PROKAR_LIPOPROTEIN"/>
    <property type="match status" value="1"/>
</dbReference>
<dbReference type="Proteomes" id="UP000074119">
    <property type="component" value="Chromosome"/>
</dbReference>
<dbReference type="EC" id="1.1.1.169" evidence="3 10"/>
<dbReference type="UniPathway" id="UPA00028">
    <property type="reaction ID" value="UER00004"/>
</dbReference>
<dbReference type="GO" id="GO:0015940">
    <property type="term" value="P:pantothenate biosynthetic process"/>
    <property type="evidence" value="ECO:0007669"/>
    <property type="project" value="UniProtKB-UniPathway"/>
</dbReference>
<dbReference type="SUPFAM" id="SSF51735">
    <property type="entry name" value="NAD(P)-binding Rossmann-fold domains"/>
    <property type="match status" value="1"/>
</dbReference>
<dbReference type="NCBIfam" id="NF006083">
    <property type="entry name" value="PRK08229.1"/>
    <property type="match status" value="1"/>
</dbReference>
<evidence type="ECO:0000313" key="13">
    <source>
        <dbReference type="EMBL" id="AMO69275.1"/>
    </source>
</evidence>
<dbReference type="InterPro" id="IPR036291">
    <property type="entry name" value="NAD(P)-bd_dom_sf"/>
</dbReference>
<dbReference type="InterPro" id="IPR013328">
    <property type="entry name" value="6PGD_dom2"/>
</dbReference>
<evidence type="ECO:0000256" key="1">
    <source>
        <dbReference type="ARBA" id="ARBA00004994"/>
    </source>
</evidence>
<evidence type="ECO:0000256" key="3">
    <source>
        <dbReference type="ARBA" id="ARBA00013014"/>
    </source>
</evidence>
<keyword evidence="6 10" id="KW-0521">NADP</keyword>
<evidence type="ECO:0000256" key="5">
    <source>
        <dbReference type="ARBA" id="ARBA00022655"/>
    </source>
</evidence>
<evidence type="ECO:0000313" key="14">
    <source>
        <dbReference type="Proteomes" id="UP000074119"/>
    </source>
</evidence>
<evidence type="ECO:0000256" key="7">
    <source>
        <dbReference type="ARBA" id="ARBA00023002"/>
    </source>
</evidence>
<reference evidence="13 14" key="1">
    <citation type="submission" date="2015-12" db="EMBL/GenBank/DDBJ databases">
        <authorList>
            <person name="Shamseldin A."/>
            <person name="Moawad H."/>
            <person name="Abd El-Rahim W.M."/>
            <person name="Sadowsky M.J."/>
        </authorList>
    </citation>
    <scope>NUCLEOTIDE SEQUENCE [LARGE SCALE GENOMIC DNA]</scope>
    <source>
        <strain evidence="13 14">SM2</strain>
    </source>
</reference>
<dbReference type="AlphaFoldDB" id="A0A127M7U0"/>
<keyword evidence="7 10" id="KW-0560">Oxidoreductase</keyword>
<dbReference type="PANTHER" id="PTHR43765">
    <property type="entry name" value="2-DEHYDROPANTOATE 2-REDUCTASE-RELATED"/>
    <property type="match status" value="1"/>
</dbReference>
<name>A0A127M7U0_9GAMM</name>
<organism evidence="13 14">
    <name type="scientific">Zhongshania aliphaticivorans</name>
    <dbReference type="NCBI Taxonomy" id="1470434"/>
    <lineage>
        <taxon>Bacteria</taxon>
        <taxon>Pseudomonadati</taxon>
        <taxon>Pseudomonadota</taxon>
        <taxon>Gammaproteobacteria</taxon>
        <taxon>Cellvibrionales</taxon>
        <taxon>Spongiibacteraceae</taxon>
        <taxon>Zhongshania</taxon>
    </lineage>
</organism>
<comment type="similarity">
    <text evidence="2 10">Belongs to the ketopantoate reductase family.</text>
</comment>
<dbReference type="InterPro" id="IPR003710">
    <property type="entry name" value="ApbA"/>
</dbReference>
<gene>
    <name evidence="13" type="ORF">AZF00_13595</name>
</gene>
<dbReference type="EMBL" id="CP014544">
    <property type="protein sequence ID" value="AMO69275.1"/>
    <property type="molecule type" value="Genomic_DNA"/>
</dbReference>
<evidence type="ECO:0000256" key="2">
    <source>
        <dbReference type="ARBA" id="ARBA00007870"/>
    </source>
</evidence>
<keyword evidence="5 10" id="KW-0566">Pantothenate biosynthesis</keyword>
<evidence type="ECO:0000259" key="11">
    <source>
        <dbReference type="Pfam" id="PF02558"/>
    </source>
</evidence>
<dbReference type="STRING" id="1470434.AZF00_13595"/>
<dbReference type="KEGG" id="zal:AZF00_13595"/>
<dbReference type="Pfam" id="PF08546">
    <property type="entry name" value="ApbA_C"/>
    <property type="match status" value="1"/>
</dbReference>